<evidence type="ECO:0008006" key="6">
    <source>
        <dbReference type="Google" id="ProtNLM"/>
    </source>
</evidence>
<dbReference type="PANTHER" id="PTHR15837">
    <property type="entry name" value="RAN GUANINE NUCLEOTIDE RELEASE FACTOR"/>
    <property type="match status" value="1"/>
</dbReference>
<dbReference type="SUPFAM" id="SSF55724">
    <property type="entry name" value="Mog1p/PsbP-like"/>
    <property type="match status" value="1"/>
</dbReference>
<proteinExistence type="inferred from homology"/>
<protein>
    <recommendedName>
        <fullName evidence="6">Mog1p/PsbP-like protein</fullName>
    </recommendedName>
</protein>
<evidence type="ECO:0000313" key="4">
    <source>
        <dbReference type="EMBL" id="KAL2045521.1"/>
    </source>
</evidence>
<keyword evidence="2" id="KW-0813">Transport</keyword>
<evidence type="ECO:0000256" key="1">
    <source>
        <dbReference type="ARBA" id="ARBA00010307"/>
    </source>
</evidence>
<accession>A0ABR4AJ42</accession>
<dbReference type="PANTHER" id="PTHR15837:SF0">
    <property type="entry name" value="RAN GUANINE NUCLEOTIDE RELEASE FACTOR"/>
    <property type="match status" value="1"/>
</dbReference>
<dbReference type="Proteomes" id="UP001590950">
    <property type="component" value="Unassembled WGS sequence"/>
</dbReference>
<dbReference type="EMBL" id="JBEFKJ010000006">
    <property type="protein sequence ID" value="KAL2045521.1"/>
    <property type="molecule type" value="Genomic_DNA"/>
</dbReference>
<name>A0ABR4AJ42_9LECA</name>
<gene>
    <name evidence="4" type="ORF">N7G274_001949</name>
</gene>
<reference evidence="4 5" key="1">
    <citation type="submission" date="2024-09" db="EMBL/GenBank/DDBJ databases">
        <title>Rethinking Asexuality: The Enigmatic Case of Functional Sexual Genes in Lepraria (Stereocaulaceae).</title>
        <authorList>
            <person name="Doellman M."/>
            <person name="Sun Y."/>
            <person name="Barcenas-Pena A."/>
            <person name="Lumbsch H.T."/>
            <person name="Grewe F."/>
        </authorList>
    </citation>
    <scope>NUCLEOTIDE SEQUENCE [LARGE SCALE GENOMIC DNA]</scope>
    <source>
        <strain evidence="4 5">Mercado 3170</strain>
    </source>
</reference>
<keyword evidence="5" id="KW-1185">Reference proteome</keyword>
<dbReference type="InterPro" id="IPR016123">
    <property type="entry name" value="Mog1/PsbP_a/b/a-sand"/>
</dbReference>
<dbReference type="Gene3D" id="3.40.1000.10">
    <property type="entry name" value="Mog1/PsbP, alpha/beta/alpha sandwich"/>
    <property type="match status" value="1"/>
</dbReference>
<comment type="similarity">
    <text evidence="1">Belongs to the MOG1 family.</text>
</comment>
<sequence>MATEFKHTELFGGAITANIPSGFADASAIRQVPDNQEVYVESNGFTSLTIDLTERVTHFSTDKEALEYHFDDIIAEGDTKQVLAVNEDIKLAKFPPTTPILSLLAKITPSPPAPGITQRPHSPTSTDIHLTLIRLVEQSADILITLNVPHIPGETETEDEGFVGGGRFGRAERAVRMKEAWEGVVGSLEVRDWGLFGGE</sequence>
<dbReference type="Pfam" id="PF04603">
    <property type="entry name" value="Mog1"/>
    <property type="match status" value="1"/>
</dbReference>
<evidence type="ECO:0000256" key="3">
    <source>
        <dbReference type="ARBA" id="ARBA00022927"/>
    </source>
</evidence>
<keyword evidence="3" id="KW-0653">Protein transport</keyword>
<evidence type="ECO:0000256" key="2">
    <source>
        <dbReference type="ARBA" id="ARBA00022448"/>
    </source>
</evidence>
<organism evidence="4 5">
    <name type="scientific">Stereocaulon virgatum</name>
    <dbReference type="NCBI Taxonomy" id="373712"/>
    <lineage>
        <taxon>Eukaryota</taxon>
        <taxon>Fungi</taxon>
        <taxon>Dikarya</taxon>
        <taxon>Ascomycota</taxon>
        <taxon>Pezizomycotina</taxon>
        <taxon>Lecanoromycetes</taxon>
        <taxon>OSLEUM clade</taxon>
        <taxon>Lecanoromycetidae</taxon>
        <taxon>Lecanorales</taxon>
        <taxon>Lecanorineae</taxon>
        <taxon>Stereocaulaceae</taxon>
        <taxon>Stereocaulon</taxon>
    </lineage>
</organism>
<evidence type="ECO:0000313" key="5">
    <source>
        <dbReference type="Proteomes" id="UP001590950"/>
    </source>
</evidence>
<comment type="caution">
    <text evidence="4">The sequence shown here is derived from an EMBL/GenBank/DDBJ whole genome shotgun (WGS) entry which is preliminary data.</text>
</comment>
<dbReference type="InterPro" id="IPR007681">
    <property type="entry name" value="Mog1"/>
</dbReference>